<dbReference type="RefSeq" id="XP_055868857.1">
    <property type="nucleotide sequence ID" value="XM_056012882.1"/>
</dbReference>
<reference evidence="4" key="1">
    <citation type="submission" date="2025-08" db="UniProtKB">
        <authorList>
            <consortium name="RefSeq"/>
        </authorList>
    </citation>
    <scope>IDENTIFICATION</scope>
</reference>
<dbReference type="OrthoDB" id="6093641at2759"/>
<feature type="compositionally biased region" description="Basic and acidic residues" evidence="1">
    <location>
        <begin position="562"/>
        <end position="580"/>
    </location>
</feature>
<evidence type="ECO:0000313" key="4">
    <source>
        <dbReference type="RefSeq" id="XP_055868857.1"/>
    </source>
</evidence>
<evidence type="ECO:0000256" key="1">
    <source>
        <dbReference type="SAM" id="MobiDB-lite"/>
    </source>
</evidence>
<gene>
    <name evidence="4" type="primary">LOC129923135</name>
</gene>
<evidence type="ECO:0000313" key="3">
    <source>
        <dbReference type="Proteomes" id="UP001165740"/>
    </source>
</evidence>
<feature type="chain" id="PRO_5040845532" evidence="2">
    <location>
        <begin position="23"/>
        <end position="755"/>
    </location>
</feature>
<feature type="region of interest" description="Disordered" evidence="1">
    <location>
        <begin position="562"/>
        <end position="581"/>
    </location>
</feature>
<keyword evidence="2" id="KW-0732">Signal</keyword>
<evidence type="ECO:0000256" key="2">
    <source>
        <dbReference type="SAM" id="SignalP"/>
    </source>
</evidence>
<proteinExistence type="predicted"/>
<organism evidence="3 4">
    <name type="scientific">Biomphalaria glabrata</name>
    <name type="common">Bloodfluke planorb</name>
    <name type="synonym">Freshwater snail</name>
    <dbReference type="NCBI Taxonomy" id="6526"/>
    <lineage>
        <taxon>Eukaryota</taxon>
        <taxon>Metazoa</taxon>
        <taxon>Spiralia</taxon>
        <taxon>Lophotrochozoa</taxon>
        <taxon>Mollusca</taxon>
        <taxon>Gastropoda</taxon>
        <taxon>Heterobranchia</taxon>
        <taxon>Euthyneura</taxon>
        <taxon>Panpulmonata</taxon>
        <taxon>Hygrophila</taxon>
        <taxon>Lymnaeoidea</taxon>
        <taxon>Planorbidae</taxon>
        <taxon>Biomphalaria</taxon>
    </lineage>
</organism>
<sequence>MMKYSTVAINVLIFYFLGPLSTHIATSNNLHPGTLHGHHSSRNYDLNEATPYEADDNIEGPISSKRYLESIASDIFKRDYNSRVIDPVSSDIFNKETEKRLIESIGTDIFKKSSPYQYYHSDQHPYGSNSQKLEYLQRPGDSLQNVIAHRKLNLNFREGSRKDKVLKFNDTFDKTIPHGHKRFLESIASDIFKKDSAFDKRFLDEIASSLVKRDYDIDPEIDLYSVAKEENSELTNKRNIDEIASSLIKKDDGEKRYFDGIASSLVKKDDGEKRHLDGIASSLIKKDDGEKRHLDGIASSLIKKDDGEKRHLDGIASSLIKKDDGEKRHLDGIASSLIKKDDGEKRHLDGIASSLIKKDDVEKRYFDGIASSLVKKDDGEKRYFDGIASSLVKKDDGEKRYFDGIASSLVKKDDGEKRYFDGIASSLVKKDDKRYFDGIASSLVKKDDGEKRYFDGIASSLVKKDDKRYFDGIASSLVKKDDGEKRYFDGIASSLVKKDDKRYFDGIASSLVKKDDGEKRYFEDIASSLIKRSSNSATHSKRMYEVTDDVLDGSRISKRTADGVRGWRESEKKETDDTAPKLRHRRDVSLISVPRVSLSRPRRFIDSTGSDIFKRQPFRLFTKAHVDPQTWHSWGTYKPQWQKTKSNEGAAKSFRLLGKRDWLDHLGEVEDAKMDDAVSRLYLDQHEYNKRHLDSIASSLLQKRYLDTLASSLIKRSDTDEQGFADGYFTLPLSREIYFRQPLDVLDNDQERFEF</sequence>
<name>A0A9W2Z1P3_BIOGL</name>
<feature type="signal peptide" evidence="2">
    <location>
        <begin position="1"/>
        <end position="22"/>
    </location>
</feature>
<dbReference type="Proteomes" id="UP001165740">
    <property type="component" value="Chromosome 15"/>
</dbReference>
<protein>
    <submittedName>
        <fullName evidence="4">Uncharacterized protein LOC129923135</fullName>
    </submittedName>
</protein>
<dbReference type="GeneID" id="129923135"/>
<keyword evidence="3" id="KW-1185">Reference proteome</keyword>
<dbReference type="AlphaFoldDB" id="A0A9W2Z1P3"/>
<accession>A0A9W2Z1P3</accession>